<name>K8EM80_9CHLO</name>
<dbReference type="GO" id="GO:0045271">
    <property type="term" value="C:respiratory chain complex I"/>
    <property type="evidence" value="ECO:0007669"/>
    <property type="project" value="InterPro"/>
</dbReference>
<dbReference type="KEGG" id="bpg:Bathy12g01400"/>
<evidence type="ECO:0000313" key="3">
    <source>
        <dbReference type="Proteomes" id="UP000198341"/>
    </source>
</evidence>
<dbReference type="PANTHER" id="PTHR36987:SF1">
    <property type="entry name" value="NADH DEHYDROGENASE [UBIQUINONE] 1 BETA SUBCOMPLEX SUBUNIT 2"/>
    <property type="match status" value="1"/>
</dbReference>
<reference evidence="2 3" key="1">
    <citation type="submission" date="2011-10" db="EMBL/GenBank/DDBJ databases">
        <authorList>
            <person name="Genoscope - CEA"/>
        </authorList>
    </citation>
    <scope>NUCLEOTIDE SEQUENCE [LARGE SCALE GENOMIC DNA]</scope>
    <source>
        <strain evidence="2 3">RCC 1105</strain>
    </source>
</reference>
<dbReference type="eggNOG" id="ENOG502R35M">
    <property type="taxonomic scope" value="Eukaryota"/>
</dbReference>
<dbReference type="GeneID" id="19012643"/>
<dbReference type="Pfam" id="PF14813">
    <property type="entry name" value="NADH_B2"/>
    <property type="match status" value="1"/>
</dbReference>
<feature type="region of interest" description="Disordered" evidence="1">
    <location>
        <begin position="13"/>
        <end position="43"/>
    </location>
</feature>
<accession>K8EM80</accession>
<organism evidence="2 3">
    <name type="scientific">Bathycoccus prasinos</name>
    <dbReference type="NCBI Taxonomy" id="41875"/>
    <lineage>
        <taxon>Eukaryota</taxon>
        <taxon>Viridiplantae</taxon>
        <taxon>Chlorophyta</taxon>
        <taxon>Mamiellophyceae</taxon>
        <taxon>Mamiellales</taxon>
        <taxon>Bathycoccaceae</taxon>
        <taxon>Bathycoccus</taxon>
    </lineage>
</organism>
<dbReference type="Proteomes" id="UP000198341">
    <property type="component" value="Chromosome 12"/>
</dbReference>
<dbReference type="OrthoDB" id="531564at2759"/>
<proteinExistence type="predicted"/>
<gene>
    <name evidence="2" type="ordered locus">Bathy12g01400</name>
</gene>
<dbReference type="InterPro" id="IPR026627">
    <property type="entry name" value="NDUFB2_animal"/>
</dbReference>
<dbReference type="RefSeq" id="XP_007510046.1">
    <property type="nucleotide sequence ID" value="XM_007509984.1"/>
</dbReference>
<dbReference type="AlphaFoldDB" id="K8EM80"/>
<protein>
    <recommendedName>
        <fullName evidence="4">NADH dehydrogenase [ubiquinone] 1 beta subcomplex subunit 2</fullName>
    </recommendedName>
</protein>
<evidence type="ECO:0008006" key="4">
    <source>
        <dbReference type="Google" id="ProtNLM"/>
    </source>
</evidence>
<dbReference type="PANTHER" id="PTHR36987">
    <property type="entry name" value="NADH DEHYDROGENASE [UBIQUINONE] 1 BETA SUBCOMPLEX SUBUNIT 2-LIKE"/>
    <property type="match status" value="1"/>
</dbReference>
<dbReference type="EMBL" id="FO082267">
    <property type="protein sequence ID" value="CCO19161.1"/>
    <property type="molecule type" value="Genomic_DNA"/>
</dbReference>
<evidence type="ECO:0000256" key="1">
    <source>
        <dbReference type="SAM" id="MobiDB-lite"/>
    </source>
</evidence>
<keyword evidence="3" id="KW-1185">Reference proteome</keyword>
<dbReference type="InterPro" id="IPR044980">
    <property type="entry name" value="NDUFB2_plant/fungi"/>
</dbReference>
<sequence length="105" mass="11749">MLRRSAVTFAERALASSSRTRTSKLATTAQKRGMAGGEGGVTHEGLTIHPAAPVHKILGTAMGGLMWFWVMYRFYHDGETLIYGHEPHFLHDDHHDDDEDGHKKH</sequence>
<dbReference type="GO" id="GO:0005743">
    <property type="term" value="C:mitochondrial inner membrane"/>
    <property type="evidence" value="ECO:0007669"/>
    <property type="project" value="InterPro"/>
</dbReference>
<feature type="compositionally biased region" description="Low complexity" evidence="1">
    <location>
        <begin position="13"/>
        <end position="29"/>
    </location>
</feature>
<evidence type="ECO:0000313" key="2">
    <source>
        <dbReference type="EMBL" id="CCO19161.1"/>
    </source>
</evidence>